<dbReference type="GO" id="GO:0051087">
    <property type="term" value="F:protein-folding chaperone binding"/>
    <property type="evidence" value="ECO:0007669"/>
    <property type="project" value="InterPro"/>
</dbReference>
<dbReference type="GeneID" id="109483004"/>
<accession>A0A6P5AI02</accession>
<dbReference type="RefSeq" id="XP_019641521.1">
    <property type="nucleotide sequence ID" value="XM_019785962.1"/>
</dbReference>
<dbReference type="OrthoDB" id="5983149at2759"/>
<dbReference type="Gene3D" id="1.20.58.120">
    <property type="entry name" value="BAG domain"/>
    <property type="match status" value="1"/>
</dbReference>
<sequence length="476" mass="53928">MPRSKRKKNRETSDRWCGHCQDIVPKSTYHEHCNLYGKAVCDDGGDISSVSNPLLSKKQKLTGRTDEESCDSAESVSSGMESTDTNQLMTEVSKIPAPDMDTTFCSVGSESSSILEAFVQNVTGDVVKAYKKAEEGLTNLLLNVDAHPTDDSGKRKQAVQYVLQCLQQLDQHARIHVKEKLNDVEMKLGDNMAMPECTEKLQEEKAALQELLYQLKDDSNGTSHTGNAEEGSSKPTSHDSDIEDADEETWWDTVEEPGYEEAMDGREDEMVDSSETGQEMEMEGEDEEMAEEDEEMEEEDEEDDNGTLSWMHTFLLYLTVWKTNHNISDNAMIGLMCVIRFVLSMLGCLLNIEVIKNLAAMFPRTMYMLRKKLSVQRDDFHRFVVCTTCDTVYSIDDAIREVKDGRGRVVGRKSEKCSFVEFARHSQRRFRRPCGALLMKTVIGKGGKEYLRPKRTFCYRSIIDSLGDLVKRTRIP</sequence>
<dbReference type="KEGG" id="bbel:109483004"/>
<name>A0A6P5AI02_BRABE</name>
<reference evidence="3" key="1">
    <citation type="submission" date="2025-08" db="UniProtKB">
        <authorList>
            <consortium name="RefSeq"/>
        </authorList>
    </citation>
    <scope>IDENTIFICATION</scope>
    <source>
        <tissue evidence="3">Gonad</tissue>
    </source>
</reference>
<feature type="region of interest" description="Disordered" evidence="1">
    <location>
        <begin position="58"/>
        <end position="86"/>
    </location>
</feature>
<feature type="region of interest" description="Disordered" evidence="1">
    <location>
        <begin position="217"/>
        <end position="305"/>
    </location>
</feature>
<dbReference type="Proteomes" id="UP000515135">
    <property type="component" value="Unplaced"/>
</dbReference>
<protein>
    <submittedName>
        <fullName evidence="3">Myelin transcription factor 1-like</fullName>
    </submittedName>
</protein>
<evidence type="ECO:0000256" key="1">
    <source>
        <dbReference type="SAM" id="MobiDB-lite"/>
    </source>
</evidence>
<dbReference type="SUPFAM" id="SSF63491">
    <property type="entry name" value="BAG domain"/>
    <property type="match status" value="1"/>
</dbReference>
<dbReference type="AlphaFoldDB" id="A0A6P5AI02"/>
<evidence type="ECO:0000313" key="2">
    <source>
        <dbReference type="Proteomes" id="UP000515135"/>
    </source>
</evidence>
<feature type="compositionally biased region" description="Acidic residues" evidence="1">
    <location>
        <begin position="241"/>
        <end position="305"/>
    </location>
</feature>
<evidence type="ECO:0000313" key="3">
    <source>
        <dbReference type="RefSeq" id="XP_019641521.1"/>
    </source>
</evidence>
<dbReference type="InterPro" id="IPR036533">
    <property type="entry name" value="BAG_dom_sf"/>
</dbReference>
<keyword evidence="2" id="KW-1185">Reference proteome</keyword>
<organism evidence="2 3">
    <name type="scientific">Branchiostoma belcheri</name>
    <name type="common">Amphioxus</name>
    <dbReference type="NCBI Taxonomy" id="7741"/>
    <lineage>
        <taxon>Eukaryota</taxon>
        <taxon>Metazoa</taxon>
        <taxon>Chordata</taxon>
        <taxon>Cephalochordata</taxon>
        <taxon>Leptocardii</taxon>
        <taxon>Amphioxiformes</taxon>
        <taxon>Branchiostomatidae</taxon>
        <taxon>Branchiostoma</taxon>
    </lineage>
</organism>
<proteinExistence type="predicted"/>
<gene>
    <name evidence="3" type="primary">LOC109483004</name>
</gene>
<feature type="compositionally biased region" description="Polar residues" evidence="1">
    <location>
        <begin position="72"/>
        <end position="86"/>
    </location>
</feature>